<sequence length="522" mass="55345">MEQITLFILAIIPILVIFVGLVFLRLSGTLMSIIGWIVTAIIAILFFNTAPDIAVYASWNGILASFGISLMVLFTILQVTMMDVTGAITAITVYIKSIAAERYEQIMILNVGFGSFLVSIGATPVTMLPPIMLALGFSPLAAVALPCLGYDPLTSFSLLAVPITLPATVYNLDVSHLGNNIALFLPIISTGFALSMLWVADGIAGVKKGLVPAIIAGLTLGFSCILFVHILPPSAIGLVGVFSGLVTIFVLFLLRALKGKPIIARLDKEEIARAGMPLWKAVLPWLLLVVFCIIISIPVIQTGLYGLLGPLQKITIVANKSVDLKILNQAYFWVMISTLIAAPVLIRTKEEAQKIVTVWARRAWAPTVAAAALFAVAYIMDWSGQSVINNTLTFAPGMSDLNMNAVIGLTLALVFGVGFPAVSPILGLFGSFVSGSETSSNVMFYGILKKSTDVLNLDFMKVYAAHAVAGGIASGIAPAKIINAAAVIDSLGIEGEVIRKCASVAIILTLITGAMLVAFIYL</sequence>
<feature type="transmembrane region" description="Helical" evidence="7">
    <location>
        <begin position="62"/>
        <end position="95"/>
    </location>
</feature>
<proteinExistence type="predicted"/>
<keyword evidence="6 7" id="KW-0472">Membrane</keyword>
<keyword evidence="4 7" id="KW-0812">Transmembrane</keyword>
<evidence type="ECO:0000313" key="8">
    <source>
        <dbReference type="EMBL" id="PWR74288.1"/>
    </source>
</evidence>
<dbReference type="EMBL" id="QGMY01000002">
    <property type="protein sequence ID" value="PWR74288.1"/>
    <property type="molecule type" value="Genomic_DNA"/>
</dbReference>
<feature type="transmembrane region" description="Helical" evidence="7">
    <location>
        <begin position="358"/>
        <end position="380"/>
    </location>
</feature>
<dbReference type="Pfam" id="PF02652">
    <property type="entry name" value="Lactate_perm"/>
    <property type="match status" value="1"/>
</dbReference>
<feature type="transmembrane region" description="Helical" evidence="7">
    <location>
        <begin position="6"/>
        <end position="26"/>
    </location>
</feature>
<dbReference type="Proteomes" id="UP000245657">
    <property type="component" value="Unassembled WGS sequence"/>
</dbReference>
<dbReference type="GO" id="GO:0015295">
    <property type="term" value="F:solute:proton symporter activity"/>
    <property type="evidence" value="ECO:0007669"/>
    <property type="project" value="TreeGrafter"/>
</dbReference>
<evidence type="ECO:0000256" key="3">
    <source>
        <dbReference type="ARBA" id="ARBA00022475"/>
    </source>
</evidence>
<evidence type="ECO:0000256" key="6">
    <source>
        <dbReference type="ARBA" id="ARBA00023136"/>
    </source>
</evidence>
<dbReference type="AlphaFoldDB" id="A0A2V2NCZ9"/>
<evidence type="ECO:0000256" key="7">
    <source>
        <dbReference type="SAM" id="Phobius"/>
    </source>
</evidence>
<feature type="transmembrane region" description="Helical" evidence="7">
    <location>
        <begin position="406"/>
        <end position="433"/>
    </location>
</feature>
<feature type="transmembrane region" description="Helical" evidence="7">
    <location>
        <begin position="33"/>
        <end position="50"/>
    </location>
</feature>
<dbReference type="OrthoDB" id="213326at2157"/>
<reference evidence="8 9" key="1">
    <citation type="submission" date="2018-05" db="EMBL/GenBank/DDBJ databases">
        <title>Draft genome of Methanospirillum lacunae Ki8-1.</title>
        <authorList>
            <person name="Dueholm M.S."/>
            <person name="Nielsen P.H."/>
            <person name="Bakmann L.F."/>
            <person name="Otzen D.E."/>
        </authorList>
    </citation>
    <scope>NUCLEOTIDE SEQUENCE [LARGE SCALE GENOMIC DNA]</scope>
    <source>
        <strain evidence="8 9">Ki8-1</strain>
    </source>
</reference>
<keyword evidence="2" id="KW-0813">Transport</keyword>
<feature type="transmembrane region" description="Helical" evidence="7">
    <location>
        <begin position="501"/>
        <end position="521"/>
    </location>
</feature>
<dbReference type="GeneID" id="97549670"/>
<dbReference type="PANTHER" id="PTHR30003">
    <property type="entry name" value="L-LACTATE PERMEASE"/>
    <property type="match status" value="1"/>
</dbReference>
<gene>
    <name evidence="8" type="ORF">DK846_03845</name>
</gene>
<dbReference type="InterPro" id="IPR003804">
    <property type="entry name" value="Lactate_perm"/>
</dbReference>
<feature type="transmembrane region" description="Helical" evidence="7">
    <location>
        <begin position="278"/>
        <end position="300"/>
    </location>
</feature>
<evidence type="ECO:0000256" key="5">
    <source>
        <dbReference type="ARBA" id="ARBA00022989"/>
    </source>
</evidence>
<organism evidence="8 9">
    <name type="scientific">Methanospirillum lacunae</name>
    <dbReference type="NCBI Taxonomy" id="668570"/>
    <lineage>
        <taxon>Archaea</taxon>
        <taxon>Methanobacteriati</taxon>
        <taxon>Methanobacteriota</taxon>
        <taxon>Stenosarchaea group</taxon>
        <taxon>Methanomicrobia</taxon>
        <taxon>Methanomicrobiales</taxon>
        <taxon>Methanospirillaceae</taxon>
        <taxon>Methanospirillum</taxon>
    </lineage>
</organism>
<dbReference type="PANTHER" id="PTHR30003:SF2">
    <property type="entry name" value="L-LACTATE PERMEASE"/>
    <property type="match status" value="1"/>
</dbReference>
<dbReference type="RefSeq" id="WP_109967567.1">
    <property type="nucleotide sequence ID" value="NZ_CP176093.1"/>
</dbReference>
<feature type="transmembrane region" description="Helical" evidence="7">
    <location>
        <begin position="210"/>
        <end position="230"/>
    </location>
</feature>
<dbReference type="GO" id="GO:0015129">
    <property type="term" value="F:lactate transmembrane transporter activity"/>
    <property type="evidence" value="ECO:0007669"/>
    <property type="project" value="InterPro"/>
</dbReference>
<feature type="transmembrane region" description="Helical" evidence="7">
    <location>
        <begin position="236"/>
        <end position="257"/>
    </location>
</feature>
<feature type="transmembrane region" description="Helical" evidence="7">
    <location>
        <begin position="330"/>
        <end position="346"/>
    </location>
</feature>
<evidence type="ECO:0000256" key="1">
    <source>
        <dbReference type="ARBA" id="ARBA00004651"/>
    </source>
</evidence>
<evidence type="ECO:0000256" key="2">
    <source>
        <dbReference type="ARBA" id="ARBA00022448"/>
    </source>
</evidence>
<comment type="subcellular location">
    <subcellularLocation>
        <location evidence="1">Cell membrane</location>
        <topology evidence="1">Multi-pass membrane protein</topology>
    </subcellularLocation>
</comment>
<name>A0A2V2NCZ9_9EURY</name>
<feature type="transmembrane region" description="Helical" evidence="7">
    <location>
        <begin position="178"/>
        <end position="198"/>
    </location>
</feature>
<accession>A0A2V2NCZ9</accession>
<dbReference type="GO" id="GO:0005886">
    <property type="term" value="C:plasma membrane"/>
    <property type="evidence" value="ECO:0007669"/>
    <property type="project" value="UniProtKB-SubCell"/>
</dbReference>
<comment type="caution">
    <text evidence="8">The sequence shown here is derived from an EMBL/GenBank/DDBJ whole genome shotgun (WGS) entry which is preliminary data.</text>
</comment>
<feature type="transmembrane region" description="Helical" evidence="7">
    <location>
        <begin position="107"/>
        <end position="125"/>
    </location>
</feature>
<keyword evidence="9" id="KW-1185">Reference proteome</keyword>
<evidence type="ECO:0000256" key="4">
    <source>
        <dbReference type="ARBA" id="ARBA00022692"/>
    </source>
</evidence>
<keyword evidence="3" id="KW-1003">Cell membrane</keyword>
<evidence type="ECO:0000313" key="9">
    <source>
        <dbReference type="Proteomes" id="UP000245657"/>
    </source>
</evidence>
<keyword evidence="5 7" id="KW-1133">Transmembrane helix</keyword>
<protein>
    <submittedName>
        <fullName evidence="8">L-lactate permease</fullName>
    </submittedName>
</protein>